<evidence type="ECO:0000313" key="2">
    <source>
        <dbReference type="EMBL" id="SNR16698.1"/>
    </source>
</evidence>
<keyword evidence="1" id="KW-0812">Transmembrane</keyword>
<keyword evidence="3" id="KW-1185">Reference proteome</keyword>
<proteinExistence type="predicted"/>
<dbReference type="EMBL" id="LT899436">
    <property type="protein sequence ID" value="SNR16698.1"/>
    <property type="molecule type" value="Genomic_DNA"/>
</dbReference>
<evidence type="ECO:0000256" key="1">
    <source>
        <dbReference type="SAM" id="Phobius"/>
    </source>
</evidence>
<keyword evidence="1" id="KW-0472">Membrane</keyword>
<dbReference type="Proteomes" id="UP000215214">
    <property type="component" value="Chromosome TJEJU"/>
</dbReference>
<organism evidence="2 3">
    <name type="scientific">Tenacibaculum jejuense</name>
    <dbReference type="NCBI Taxonomy" id="584609"/>
    <lineage>
        <taxon>Bacteria</taxon>
        <taxon>Pseudomonadati</taxon>
        <taxon>Bacteroidota</taxon>
        <taxon>Flavobacteriia</taxon>
        <taxon>Flavobacteriales</taxon>
        <taxon>Flavobacteriaceae</taxon>
        <taxon>Tenacibaculum</taxon>
    </lineage>
</organism>
<dbReference type="Pfam" id="PF09601">
    <property type="entry name" value="DUF2459"/>
    <property type="match status" value="1"/>
</dbReference>
<evidence type="ECO:0008006" key="4">
    <source>
        <dbReference type="Google" id="ProtNLM"/>
    </source>
</evidence>
<name>A0A238UDN9_9FLAO</name>
<gene>
    <name evidence="2" type="ORF">TJEJU_3038</name>
</gene>
<dbReference type="RefSeq" id="WP_095073419.1">
    <property type="nucleotide sequence ID" value="NZ_LT899436.1"/>
</dbReference>
<dbReference type="KEGG" id="tje:TJEJU_3038"/>
<dbReference type="AlphaFoldDB" id="A0A238UDN9"/>
<sequence>MKYVKKILKYTVYSLLGILLYVGISILISFITVNDDPSFNQTKFVYLSSNGIHLSIIIPKQHLSLDLNDELQLKPTDNFVRFGWGDENFYMNTPTWADFKFKYAFGALFLDNPTLIEVSSHRFQQKKWVKVPVNATQLFKLNVFISETFQVNQKEEKIVLTQTMYPNSKLYKAKGSYSPLKTCNTWVNDGFKSSGMKASYWTLFDFGLLNKYKK</sequence>
<evidence type="ECO:0000313" key="3">
    <source>
        <dbReference type="Proteomes" id="UP000215214"/>
    </source>
</evidence>
<reference evidence="2 3" key="1">
    <citation type="submission" date="2017-07" db="EMBL/GenBank/DDBJ databases">
        <authorList>
            <person name="Sun Z.S."/>
            <person name="Albrecht U."/>
            <person name="Echele G."/>
            <person name="Lee C.C."/>
        </authorList>
    </citation>
    <scope>NUCLEOTIDE SEQUENCE [LARGE SCALE GENOMIC DNA]</scope>
    <source>
        <strain evidence="3">type strain: KCTC 22618</strain>
    </source>
</reference>
<feature type="transmembrane region" description="Helical" evidence="1">
    <location>
        <begin position="12"/>
        <end position="33"/>
    </location>
</feature>
<dbReference type="InterPro" id="IPR011727">
    <property type="entry name" value="CHP02117"/>
</dbReference>
<keyword evidence="1" id="KW-1133">Transmembrane helix</keyword>
<protein>
    <recommendedName>
        <fullName evidence="4">DUF2459 domain-containing protein</fullName>
    </recommendedName>
</protein>
<dbReference type="OrthoDB" id="211174at2"/>
<accession>A0A238UDN9</accession>